<sequence>MNYFHRSSTTRADAPPPPLQTPPTPYFPFFCFSTPKSVTRIRAPLQPRGWPNDTAPPCTFTFAESSPRSF</sequence>
<evidence type="ECO:0000256" key="1">
    <source>
        <dbReference type="SAM" id="MobiDB-lite"/>
    </source>
</evidence>
<dbReference type="AlphaFoldDB" id="I3SN89"/>
<reference evidence="2" key="1">
    <citation type="submission" date="2012-05" db="EMBL/GenBank/DDBJ databases">
        <authorList>
            <person name="Krishnakumar V."/>
            <person name="Cheung F."/>
            <person name="Xiao Y."/>
            <person name="Chan A."/>
            <person name="Moskal W.A."/>
            <person name="Town C.D."/>
        </authorList>
    </citation>
    <scope>NUCLEOTIDE SEQUENCE</scope>
</reference>
<name>I3SN89_MEDTR</name>
<organism evidence="2">
    <name type="scientific">Medicago truncatula</name>
    <name type="common">Barrel medic</name>
    <name type="synonym">Medicago tribuloides</name>
    <dbReference type="NCBI Taxonomy" id="3880"/>
    <lineage>
        <taxon>Eukaryota</taxon>
        <taxon>Viridiplantae</taxon>
        <taxon>Streptophyta</taxon>
        <taxon>Embryophyta</taxon>
        <taxon>Tracheophyta</taxon>
        <taxon>Spermatophyta</taxon>
        <taxon>Magnoliopsida</taxon>
        <taxon>eudicotyledons</taxon>
        <taxon>Gunneridae</taxon>
        <taxon>Pentapetalae</taxon>
        <taxon>rosids</taxon>
        <taxon>fabids</taxon>
        <taxon>Fabales</taxon>
        <taxon>Fabaceae</taxon>
        <taxon>Papilionoideae</taxon>
        <taxon>50 kb inversion clade</taxon>
        <taxon>NPAAA clade</taxon>
        <taxon>Hologalegina</taxon>
        <taxon>IRL clade</taxon>
        <taxon>Trifolieae</taxon>
        <taxon>Medicago</taxon>
    </lineage>
</organism>
<dbReference type="EMBL" id="BT141937">
    <property type="protein sequence ID" value="AFK41731.1"/>
    <property type="molecule type" value="mRNA"/>
</dbReference>
<accession>I3SN89</accession>
<protein>
    <submittedName>
        <fullName evidence="2">Uncharacterized protein</fullName>
    </submittedName>
</protein>
<feature type="region of interest" description="Disordered" evidence="1">
    <location>
        <begin position="1"/>
        <end position="22"/>
    </location>
</feature>
<feature type="compositionally biased region" description="Polar residues" evidence="1">
    <location>
        <begin position="1"/>
        <end position="11"/>
    </location>
</feature>
<evidence type="ECO:0000313" key="2">
    <source>
        <dbReference type="EMBL" id="AFK41731.1"/>
    </source>
</evidence>
<proteinExistence type="evidence at transcript level"/>